<sequence length="263" mass="28123">MAVYIEQQTARAAGWSRATAWFSAVLFITAAISHRFGLVETPAFIAVLGLAAVLAIVALLLAAISFRRVWYRGDIGGADLAKGMFLALVVLVPFAITGYRSFVSPNLSDISTDTAAPPPFVKAAVGRTPAMNVIAPIGEAAAKLQAETYPEVTGRRYNIPAERALATVLALVKKRGWHTYEMPQDASSNPEVTVEARARTLLLAFPSDVAIRVTDEGNTAYVDMRSASRFGRNDLGDNAARIVAFLDDLDTEIALQAGTAPVE</sequence>
<feature type="transmembrane region" description="Helical" evidence="1">
    <location>
        <begin position="85"/>
        <end position="102"/>
    </location>
</feature>
<dbReference type="AlphaFoldDB" id="A0A1I4F9T4"/>
<keyword evidence="1" id="KW-0472">Membrane</keyword>
<protein>
    <recommendedName>
        <fullName evidence="4">DUF1499 domain-containing protein</fullName>
    </recommendedName>
</protein>
<evidence type="ECO:0000313" key="3">
    <source>
        <dbReference type="Proteomes" id="UP000323300"/>
    </source>
</evidence>
<evidence type="ECO:0000313" key="2">
    <source>
        <dbReference type="EMBL" id="SFL14289.1"/>
    </source>
</evidence>
<dbReference type="Pfam" id="PF07386">
    <property type="entry name" value="DUF1499"/>
    <property type="match status" value="1"/>
</dbReference>
<proteinExistence type="predicted"/>
<keyword evidence="3" id="KW-1185">Reference proteome</keyword>
<organism evidence="2 3">
    <name type="scientific">Neomesorhizobium albiziae</name>
    <dbReference type="NCBI Taxonomy" id="335020"/>
    <lineage>
        <taxon>Bacteria</taxon>
        <taxon>Pseudomonadati</taxon>
        <taxon>Pseudomonadota</taxon>
        <taxon>Alphaproteobacteria</taxon>
        <taxon>Hyphomicrobiales</taxon>
        <taxon>Phyllobacteriaceae</taxon>
        <taxon>Neomesorhizobium</taxon>
    </lineage>
</organism>
<name>A0A1I4F9T4_9HYPH</name>
<keyword evidence="1" id="KW-0812">Transmembrane</keyword>
<dbReference type="InterPro" id="IPR010865">
    <property type="entry name" value="DUF1499"/>
</dbReference>
<accession>A0A1I4F9T4</accession>
<keyword evidence="1" id="KW-1133">Transmembrane helix</keyword>
<evidence type="ECO:0000256" key="1">
    <source>
        <dbReference type="SAM" id="Phobius"/>
    </source>
</evidence>
<dbReference type="Proteomes" id="UP000323300">
    <property type="component" value="Unassembled WGS sequence"/>
</dbReference>
<reference evidence="2 3" key="1">
    <citation type="submission" date="2016-10" db="EMBL/GenBank/DDBJ databases">
        <authorList>
            <person name="Varghese N."/>
            <person name="Submissions S."/>
        </authorList>
    </citation>
    <scope>NUCLEOTIDE SEQUENCE [LARGE SCALE GENOMIC DNA]</scope>
    <source>
        <strain evidence="2 3">DSM 21822</strain>
    </source>
</reference>
<evidence type="ECO:0008006" key="4">
    <source>
        <dbReference type="Google" id="ProtNLM"/>
    </source>
</evidence>
<dbReference type="EMBL" id="FOSL01000039">
    <property type="protein sequence ID" value="SFL14289.1"/>
    <property type="molecule type" value="Genomic_DNA"/>
</dbReference>
<feature type="transmembrane region" description="Helical" evidence="1">
    <location>
        <begin position="20"/>
        <end position="37"/>
    </location>
</feature>
<feature type="transmembrane region" description="Helical" evidence="1">
    <location>
        <begin position="43"/>
        <end position="64"/>
    </location>
</feature>
<dbReference type="OrthoDB" id="1523552at2"/>
<dbReference type="RefSeq" id="WP_149764086.1">
    <property type="nucleotide sequence ID" value="NZ_BSPE01000010.1"/>
</dbReference>
<gene>
    <name evidence="2" type="ORF">SAMN04488498_13921</name>
</gene>